<dbReference type="InterPro" id="IPR050535">
    <property type="entry name" value="DNA_Repair-Maintenance_Comp"/>
</dbReference>
<dbReference type="InterPro" id="IPR041796">
    <property type="entry name" value="Mre11_N"/>
</dbReference>
<organism evidence="3 4">
    <name type="scientific">Listeria grayi FSL F6-1183</name>
    <dbReference type="NCBI Taxonomy" id="1265827"/>
    <lineage>
        <taxon>Bacteria</taxon>
        <taxon>Bacillati</taxon>
        <taxon>Bacillota</taxon>
        <taxon>Bacilli</taxon>
        <taxon>Bacillales</taxon>
        <taxon>Listeriaceae</taxon>
        <taxon>Listeria</taxon>
    </lineage>
</organism>
<dbReference type="PIRSF" id="PIRSF033091">
    <property type="entry name" value="Pesterase_YhaO"/>
    <property type="match status" value="1"/>
</dbReference>
<dbReference type="PANTHER" id="PTHR30337">
    <property type="entry name" value="COMPONENT OF ATP-DEPENDENT DSDNA EXONUCLEASE"/>
    <property type="match status" value="1"/>
</dbReference>
<dbReference type="CDD" id="cd00840">
    <property type="entry name" value="MPP_Mre11_N"/>
    <property type="match status" value="1"/>
</dbReference>
<gene>
    <name evidence="3" type="ORF">LMUR_04635</name>
</gene>
<comment type="caution">
    <text evidence="3">The sequence shown here is derived from an EMBL/GenBank/DDBJ whole genome shotgun (WGS) entry which is preliminary data.</text>
</comment>
<protein>
    <submittedName>
        <fullName evidence="3">Putative metallophosphoesterase yhaO</fullName>
    </submittedName>
</protein>
<feature type="domain" description="Calcineurin-like phosphoesterase" evidence="2">
    <location>
        <begin position="5"/>
        <end position="201"/>
    </location>
</feature>
<dbReference type="InterPro" id="IPR004843">
    <property type="entry name" value="Calcineurin-like_PHP"/>
</dbReference>
<dbReference type="PANTHER" id="PTHR30337:SF7">
    <property type="entry name" value="PHOSPHOESTERASE"/>
    <property type="match status" value="1"/>
</dbReference>
<keyword evidence="1" id="KW-0378">Hydrolase</keyword>
<dbReference type="EMBL" id="AODG01000006">
    <property type="protein sequence ID" value="EUJ28902.1"/>
    <property type="molecule type" value="Genomic_DNA"/>
</dbReference>
<sequence length="409" mass="46356">MSGVRFLHIADLHLDSPFIGLSHVGEKLHKIIQESTFASLAACVQIAIREQVDFVLIAGDIYDSDDQSVKAQARFYQAMKELEQAAIPVFMIHGNHDYLKGNRETLLLPENVTVFPEKVAKYLYQTKNGTQVDIQGFSYGSRHVMDSQLDKYEKQPADFHIGLLHGSERTHADGHDVYAPFTTNELRSKGFDYWALGHIHKRMLLEESGPVIYYPGNIQGRNRKESGEKGATLVQLDSQGAALTFYPTAPIQWETVTLTIESAEVINTFFQQALEMIESYAVQDGSYLLDMEVTVTAEHPTVSANDLLELVQDNCKQTETSFVWVNSLRLITKKTSQTSFLETHLIGEEWQAASNELQDESTFFQVMEQLYFHKGINRFLTDITEAERTELLTEANQYLEKALAELEDD</sequence>
<dbReference type="Gene3D" id="3.60.21.10">
    <property type="match status" value="1"/>
</dbReference>
<accession>A0A829R9Z1</accession>
<evidence type="ECO:0000313" key="4">
    <source>
        <dbReference type="Proteomes" id="UP000019251"/>
    </source>
</evidence>
<dbReference type="Proteomes" id="UP000019251">
    <property type="component" value="Unassembled WGS sequence"/>
</dbReference>
<dbReference type="GO" id="GO:0016787">
    <property type="term" value="F:hydrolase activity"/>
    <property type="evidence" value="ECO:0007669"/>
    <property type="project" value="UniProtKB-KW"/>
</dbReference>
<dbReference type="Pfam" id="PF00149">
    <property type="entry name" value="Metallophos"/>
    <property type="match status" value="1"/>
</dbReference>
<name>A0A829R9Z1_LISGR</name>
<reference evidence="3 4" key="1">
    <citation type="submission" date="2012-12" db="EMBL/GenBank/DDBJ databases">
        <title>Novel taxa of Listeriaceae from agricultural environments in the United States.</title>
        <authorList>
            <person name="den Bakker H.C."/>
            <person name="Allred A."/>
            <person name="Warchocki S."/>
            <person name="Wright E.M."/>
            <person name="Burrell A."/>
            <person name="Nightingale K.K."/>
            <person name="Kephart D."/>
            <person name="Wiedmann M."/>
        </authorList>
    </citation>
    <scope>NUCLEOTIDE SEQUENCE [LARGE SCALE GENOMIC DNA]</scope>
    <source>
        <strain evidence="3 4">FSL F6-1183</strain>
    </source>
</reference>
<evidence type="ECO:0000259" key="2">
    <source>
        <dbReference type="Pfam" id="PF00149"/>
    </source>
</evidence>
<dbReference type="InterPro" id="IPR029052">
    <property type="entry name" value="Metallo-depent_PP-like"/>
</dbReference>
<proteinExistence type="predicted"/>
<dbReference type="SUPFAM" id="SSF56300">
    <property type="entry name" value="Metallo-dependent phosphatases"/>
    <property type="match status" value="1"/>
</dbReference>
<evidence type="ECO:0000256" key="1">
    <source>
        <dbReference type="ARBA" id="ARBA00022801"/>
    </source>
</evidence>
<dbReference type="AlphaFoldDB" id="A0A829R9Z1"/>
<dbReference type="InterPro" id="IPR014576">
    <property type="entry name" value="Pesterase_YhaO"/>
</dbReference>
<dbReference type="RefSeq" id="WP_036104810.1">
    <property type="nucleotide sequence ID" value="NZ_AODG01000006.1"/>
</dbReference>
<evidence type="ECO:0000313" key="3">
    <source>
        <dbReference type="EMBL" id="EUJ28902.1"/>
    </source>
</evidence>